<dbReference type="InterPro" id="IPR036188">
    <property type="entry name" value="FAD/NAD-bd_sf"/>
</dbReference>
<proteinExistence type="predicted"/>
<accession>A0ABQ1W262</accession>
<dbReference type="SUPFAM" id="SSF51905">
    <property type="entry name" value="FAD/NAD(P)-binding domain"/>
    <property type="match status" value="1"/>
</dbReference>
<reference evidence="3" key="1">
    <citation type="journal article" date="2019" name="Int. J. Syst. Evol. Microbiol.">
        <title>The Global Catalogue of Microorganisms (GCM) 10K type strain sequencing project: providing services to taxonomists for standard genome sequencing and annotation.</title>
        <authorList>
            <consortium name="The Broad Institute Genomics Platform"/>
            <consortium name="The Broad Institute Genome Sequencing Center for Infectious Disease"/>
            <person name="Wu L."/>
            <person name="Ma J."/>
        </authorList>
    </citation>
    <scope>NUCLEOTIDE SEQUENCE [LARGE SCALE GENOMIC DNA]</scope>
    <source>
        <strain evidence="3">CGMCC 1.12749</strain>
    </source>
</reference>
<dbReference type="EMBL" id="BMFP01000002">
    <property type="protein sequence ID" value="GGG10291.1"/>
    <property type="molecule type" value="Genomic_DNA"/>
</dbReference>
<dbReference type="RefSeq" id="WP_188500764.1">
    <property type="nucleotide sequence ID" value="NZ_BMFP01000002.1"/>
</dbReference>
<protein>
    <recommendedName>
        <fullName evidence="1">FAD-dependent urate hydroxylase HpyO/Asp monooxygenase CreE-like FAD/NAD(P)-binding domain-containing protein</fullName>
    </recommendedName>
</protein>
<evidence type="ECO:0000313" key="2">
    <source>
        <dbReference type="EMBL" id="GGG10291.1"/>
    </source>
</evidence>
<dbReference type="InterPro" id="IPR052189">
    <property type="entry name" value="L-asp_N-monooxygenase_NS-form"/>
</dbReference>
<feature type="domain" description="FAD-dependent urate hydroxylase HpyO/Asp monooxygenase CreE-like FAD/NAD(P)-binding" evidence="1">
    <location>
        <begin position="4"/>
        <end position="160"/>
    </location>
</feature>
<keyword evidence="3" id="KW-1185">Reference proteome</keyword>
<comment type="caution">
    <text evidence="2">The sequence shown here is derived from an EMBL/GenBank/DDBJ whole genome shotgun (WGS) entry which is preliminary data.</text>
</comment>
<evidence type="ECO:0000313" key="3">
    <source>
        <dbReference type="Proteomes" id="UP000634043"/>
    </source>
</evidence>
<dbReference type="Proteomes" id="UP000634043">
    <property type="component" value="Unassembled WGS sequence"/>
</dbReference>
<dbReference type="InterPro" id="IPR038732">
    <property type="entry name" value="HpyO/CreE_NAD-binding"/>
</dbReference>
<evidence type="ECO:0000259" key="1">
    <source>
        <dbReference type="Pfam" id="PF13454"/>
    </source>
</evidence>
<dbReference type="Pfam" id="PF13454">
    <property type="entry name" value="NAD_binding_9"/>
    <property type="match status" value="1"/>
</dbReference>
<dbReference type="PANTHER" id="PTHR40254">
    <property type="entry name" value="BLR0577 PROTEIN"/>
    <property type="match status" value="1"/>
</dbReference>
<sequence>MTIAIIGAGLSGTLTAIHLLKHAASGTTIYLIEPDRYRMHRGVAYSSQLPFQPLNVPASTMSLFADEPLDFFNWLTEHAYLYKRQLSQPVQATDFIPRTVFGDYLKARLQEAEAGAALGVGFVRVYEEALSVSRQGRGFTVSCSNQCMLSANKVVLAMGNFPPAPLPIPNTHFYRSQCYVASPWSAKGLNGLQAQEPLLLIGSSLTMVDLVGSLQAQGHKGKVYVVSRHGLLPQPFDVGTRPYPNLAIPTAAYLSALSLFRFVREEIKRAEAEGYTWRSVLDALRDDIPVLWQALPLKEKKTFLRHVRPYWEVHRHRMPAASAALLQELQANGQLEVIAAAVVDMHETENGTRVTIRRRHHQETEEIEVGRVINCTGPQCDYTQVKVPLVQQLLTDGMAQPDVLYLGLKTTPGGKLIDAEGKPVRGLFTLGPPRKGMLFESTALREIRQQAKALAHRIIREGKATLEIADKS</sequence>
<gene>
    <name evidence="2" type="ORF">GCM10011323_13560</name>
</gene>
<dbReference type="PANTHER" id="PTHR40254:SF1">
    <property type="entry name" value="BLR0577 PROTEIN"/>
    <property type="match status" value="1"/>
</dbReference>
<dbReference type="Gene3D" id="3.50.50.60">
    <property type="entry name" value="FAD/NAD(P)-binding domain"/>
    <property type="match status" value="1"/>
</dbReference>
<organism evidence="2 3">
    <name type="scientific">Pontibacter amylolyticus</name>
    <dbReference type="NCBI Taxonomy" id="1424080"/>
    <lineage>
        <taxon>Bacteria</taxon>
        <taxon>Pseudomonadati</taxon>
        <taxon>Bacteroidota</taxon>
        <taxon>Cytophagia</taxon>
        <taxon>Cytophagales</taxon>
        <taxon>Hymenobacteraceae</taxon>
        <taxon>Pontibacter</taxon>
    </lineage>
</organism>
<name>A0ABQ1W262_9BACT</name>